<feature type="non-terminal residue" evidence="3">
    <location>
        <position position="1"/>
    </location>
</feature>
<feature type="domain" description="Alpha/beta hydrolase fold-3" evidence="2">
    <location>
        <begin position="73"/>
        <end position="283"/>
    </location>
</feature>
<accession>A0A2J6TX56</accession>
<dbReference type="Proteomes" id="UP000235371">
    <property type="component" value="Unassembled WGS sequence"/>
</dbReference>
<dbReference type="GO" id="GO:0016787">
    <property type="term" value="F:hydrolase activity"/>
    <property type="evidence" value="ECO:0007669"/>
    <property type="project" value="UniProtKB-KW"/>
</dbReference>
<dbReference type="Pfam" id="PF07859">
    <property type="entry name" value="Abhydrolase_3"/>
    <property type="match status" value="1"/>
</dbReference>
<evidence type="ECO:0000313" key="4">
    <source>
        <dbReference type="Proteomes" id="UP000235371"/>
    </source>
</evidence>
<gene>
    <name evidence="3" type="ORF">K444DRAFT_515382</name>
</gene>
<reference evidence="3 4" key="1">
    <citation type="submission" date="2016-04" db="EMBL/GenBank/DDBJ databases">
        <title>A degradative enzymes factory behind the ericoid mycorrhizal symbiosis.</title>
        <authorList>
            <consortium name="DOE Joint Genome Institute"/>
            <person name="Martino E."/>
            <person name="Morin E."/>
            <person name="Grelet G."/>
            <person name="Kuo A."/>
            <person name="Kohler A."/>
            <person name="Daghino S."/>
            <person name="Barry K."/>
            <person name="Choi C."/>
            <person name="Cichocki N."/>
            <person name="Clum A."/>
            <person name="Copeland A."/>
            <person name="Hainaut M."/>
            <person name="Haridas S."/>
            <person name="Labutti K."/>
            <person name="Lindquist E."/>
            <person name="Lipzen A."/>
            <person name="Khouja H.-R."/>
            <person name="Murat C."/>
            <person name="Ohm R."/>
            <person name="Olson A."/>
            <person name="Spatafora J."/>
            <person name="Veneault-Fourrey C."/>
            <person name="Henrissat B."/>
            <person name="Grigoriev I."/>
            <person name="Martin F."/>
            <person name="Perotto S."/>
        </authorList>
    </citation>
    <scope>NUCLEOTIDE SEQUENCE [LARGE SCALE GENOMIC DNA]</scope>
    <source>
        <strain evidence="3 4">E</strain>
    </source>
</reference>
<dbReference type="RefSeq" id="XP_024744442.1">
    <property type="nucleotide sequence ID" value="XM_024873595.1"/>
</dbReference>
<dbReference type="PANTHER" id="PTHR48081">
    <property type="entry name" value="AB HYDROLASE SUPERFAMILY PROTEIN C4A8.06C"/>
    <property type="match status" value="1"/>
</dbReference>
<dbReference type="SUPFAM" id="SSF53474">
    <property type="entry name" value="alpha/beta-Hydrolases"/>
    <property type="match status" value="1"/>
</dbReference>
<keyword evidence="1 3" id="KW-0378">Hydrolase</keyword>
<organism evidence="3 4">
    <name type="scientific">Hyaloscypha bicolor E</name>
    <dbReference type="NCBI Taxonomy" id="1095630"/>
    <lineage>
        <taxon>Eukaryota</taxon>
        <taxon>Fungi</taxon>
        <taxon>Dikarya</taxon>
        <taxon>Ascomycota</taxon>
        <taxon>Pezizomycotina</taxon>
        <taxon>Leotiomycetes</taxon>
        <taxon>Helotiales</taxon>
        <taxon>Hyaloscyphaceae</taxon>
        <taxon>Hyaloscypha</taxon>
        <taxon>Hyaloscypha bicolor</taxon>
    </lineage>
</organism>
<dbReference type="InParanoid" id="A0A2J6TX56"/>
<dbReference type="STRING" id="1095630.A0A2J6TX56"/>
<name>A0A2J6TX56_9HELO</name>
<dbReference type="InterPro" id="IPR029058">
    <property type="entry name" value="AB_hydrolase_fold"/>
</dbReference>
<dbReference type="PANTHER" id="PTHR48081:SF8">
    <property type="entry name" value="ALPHA_BETA HYDROLASE FOLD-3 DOMAIN-CONTAINING PROTEIN-RELATED"/>
    <property type="match status" value="1"/>
</dbReference>
<keyword evidence="4" id="KW-1185">Reference proteome</keyword>
<sequence>VQFEQLTGGRFKLTGDIPSIRAQFLGLFDNMKAMLPPPNNAVSKIDLQLPDSDLKVRIYYPTVKSEVMLPIGLYLHSGGWVAGGVDYEDHMCRYLTQHTPTVLVCPEYRLAPEHPFPASLNDCILAFQWMTQNASTYSASPKLAYATGGSAGGNLALATALKLSSIPGSSVPKAVLASCTSSCEPSAIPDKYREAWHPELFLDSAFLDRTCMQTCFEAYGAPPTDPLFSVLLHPNLGKLPRTYLVACGKDPTHDELLMLRDEMEAQGAHVELKVYEGYPHCFFIVPTLKASAEYLDILVQKIQELVLES</sequence>
<evidence type="ECO:0000259" key="2">
    <source>
        <dbReference type="Pfam" id="PF07859"/>
    </source>
</evidence>
<dbReference type="Gene3D" id="3.40.50.1820">
    <property type="entry name" value="alpha/beta hydrolase"/>
    <property type="match status" value="1"/>
</dbReference>
<proteinExistence type="predicted"/>
<dbReference type="AlphaFoldDB" id="A0A2J6TX56"/>
<dbReference type="InterPro" id="IPR050300">
    <property type="entry name" value="GDXG_lipolytic_enzyme"/>
</dbReference>
<dbReference type="GeneID" id="36581675"/>
<dbReference type="OrthoDB" id="408631at2759"/>
<protein>
    <submittedName>
        <fullName evidence="3">Alpha/beta-hydrolase</fullName>
    </submittedName>
</protein>
<dbReference type="InterPro" id="IPR013094">
    <property type="entry name" value="AB_hydrolase_3"/>
</dbReference>
<evidence type="ECO:0000256" key="1">
    <source>
        <dbReference type="ARBA" id="ARBA00022801"/>
    </source>
</evidence>
<evidence type="ECO:0000313" key="3">
    <source>
        <dbReference type="EMBL" id="PMD67538.1"/>
    </source>
</evidence>
<dbReference type="EMBL" id="KZ613740">
    <property type="protein sequence ID" value="PMD67538.1"/>
    <property type="molecule type" value="Genomic_DNA"/>
</dbReference>